<reference evidence="4 5" key="1">
    <citation type="submission" date="2024-02" db="EMBL/GenBank/DDBJ databases">
        <authorList>
            <person name="Chen Y."/>
            <person name="Shah S."/>
            <person name="Dougan E. K."/>
            <person name="Thang M."/>
            <person name="Chan C."/>
        </authorList>
    </citation>
    <scope>NUCLEOTIDE SEQUENCE [LARGE SCALE GENOMIC DNA]</scope>
</reference>
<feature type="repeat" description="PPR" evidence="2">
    <location>
        <begin position="599"/>
        <end position="633"/>
    </location>
</feature>
<gene>
    <name evidence="4" type="ORF">CCMP2556_LOCUS31716</name>
</gene>
<evidence type="ECO:0000256" key="1">
    <source>
        <dbReference type="ARBA" id="ARBA00022737"/>
    </source>
</evidence>
<keyword evidence="5" id="KW-1185">Reference proteome</keyword>
<feature type="repeat" description="PPR" evidence="2">
    <location>
        <begin position="347"/>
        <end position="381"/>
    </location>
</feature>
<dbReference type="Pfam" id="PF12854">
    <property type="entry name" value="PPR_1"/>
    <property type="match status" value="1"/>
</dbReference>
<evidence type="ECO:0000313" key="4">
    <source>
        <dbReference type="EMBL" id="CAK9064546.1"/>
    </source>
</evidence>
<keyword evidence="1" id="KW-0677">Repeat</keyword>
<dbReference type="Gene3D" id="1.25.40.10">
    <property type="entry name" value="Tetratricopeptide repeat domain"/>
    <property type="match status" value="5"/>
</dbReference>
<dbReference type="NCBIfam" id="TIGR00756">
    <property type="entry name" value="PPR"/>
    <property type="match status" value="6"/>
</dbReference>
<dbReference type="Proteomes" id="UP001642484">
    <property type="component" value="Unassembled WGS sequence"/>
</dbReference>
<dbReference type="InterPro" id="IPR002885">
    <property type="entry name" value="PPR_rpt"/>
</dbReference>
<feature type="repeat" description="PPR" evidence="2">
    <location>
        <begin position="527"/>
        <end position="561"/>
    </location>
</feature>
<protein>
    <recommendedName>
        <fullName evidence="6">Pentatricopeptide repeat-containing protein</fullName>
    </recommendedName>
</protein>
<dbReference type="InterPro" id="IPR011990">
    <property type="entry name" value="TPR-like_helical_dom_sf"/>
</dbReference>
<feature type="repeat" description="PPR" evidence="2">
    <location>
        <begin position="562"/>
        <end position="596"/>
    </location>
</feature>
<dbReference type="Pfam" id="PF01535">
    <property type="entry name" value="PPR"/>
    <property type="match status" value="2"/>
</dbReference>
<dbReference type="SUPFAM" id="SSF81901">
    <property type="entry name" value="HCP-like"/>
    <property type="match status" value="1"/>
</dbReference>
<dbReference type="Pfam" id="PF13812">
    <property type="entry name" value="PPR_3"/>
    <property type="match status" value="1"/>
</dbReference>
<organism evidence="4 5">
    <name type="scientific">Durusdinium trenchii</name>
    <dbReference type="NCBI Taxonomy" id="1381693"/>
    <lineage>
        <taxon>Eukaryota</taxon>
        <taxon>Sar</taxon>
        <taxon>Alveolata</taxon>
        <taxon>Dinophyceae</taxon>
        <taxon>Suessiales</taxon>
        <taxon>Symbiodiniaceae</taxon>
        <taxon>Durusdinium</taxon>
    </lineage>
</organism>
<feature type="repeat" description="PPR" evidence="2">
    <location>
        <begin position="278"/>
        <end position="308"/>
    </location>
</feature>
<evidence type="ECO:0000256" key="3">
    <source>
        <dbReference type="SAM" id="MobiDB-lite"/>
    </source>
</evidence>
<dbReference type="PANTHER" id="PTHR47447:SF28">
    <property type="entry name" value="PENTACOTRIPEPTIDE-REPEAT REGION OF PRORP DOMAIN-CONTAINING PROTEIN"/>
    <property type="match status" value="1"/>
</dbReference>
<feature type="region of interest" description="Disordered" evidence="3">
    <location>
        <begin position="807"/>
        <end position="836"/>
    </location>
</feature>
<sequence>MTSSSMLLIVGEALRDVSAELLMFVLAALVYVLATRALHVPKKKAGPEPEAKAKRVVERKVGRKEMEETAEVYHSLLQSTKSNEASQVLISLEQLDASQRAALPLQLAVKVLLAVARSSEEDGTTAQVLAARLQQLSLHLDLRSFEGAAQEASRWRNVHCCRRLYDLAGLLSVQMSEKFLVLLVRGHSNDHPAMHSMVEQILAQGSLTLSRSFLDALTAQCTSANNQDTLKMIQVHENSLGIDLHRQARLISGYGKEGNLEAALEAFLKVKNSSTPPNSLVYNCLLDALIECKAFPRALDCFEEMRKNSLADVVSYNTIMKGHLAVNDTMAAQRVFQEMHQAGLVASRVTYHALLNAVVSKNDRRSAWRMVTEMKGKGIGASTITCSILLKSIVGRAHGQDLPKVLALMQESQVHMDEALFGGFADACARANQLELLWSVFQELVKKETPLQISGPTYGSMMKAFGQAQEVRKVKELWTQMGTQKVKLTAVTLGCMVEALVSNNHVSDAWKIVNETWAKEENQDLVNTVIYSTIVKGFTMSRQHDQVVAIYKEMKDRGIPCNTITYNTMLNALARCGRMHDVPQLLADMRDSNPPVQPDIITYSTLVKGCCIAGDVDRAFSLLEEMKKMRHVKPDEVLYNSLLDGCAKQSRVEEALKLLEEMKEQGVTPSNYTLSILCKLLGRGRRLEQAFKMVATFTEQYGFKANIQVYTCLMQACIHNRQCSRVLALHDQVVKDGTCKPDAKTYTVMLRGCLQAGLLEKAVSVVRCAYHLPGHDLCQTTGPAPGVEPACLEDLFSALSFEQREALTKDPPASRRRGRQAASSQPLQVPAEEERENGASLLTFGKHRGRSFATVCHEDPDYCAWAMAQPQPSPAMAEFVRYLDSLGLSDVFAAKRRRRSVATPARNTVQHAPLERPNRTSWMTWMTLEGANGLQQQAPPPRDSPPQWAPGIHPAYLAAAQAAPAAPAAAAPAVAPSGQFGGWKQGVQMEHETRSFQPRGHKRSLSPCFHDIRRWVRKVPFS</sequence>
<name>A0ABP0NLP8_9DINO</name>
<dbReference type="PANTHER" id="PTHR47447">
    <property type="entry name" value="OS03G0856100 PROTEIN"/>
    <property type="match status" value="1"/>
</dbReference>
<proteinExistence type="predicted"/>
<comment type="caution">
    <text evidence="4">The sequence shown here is derived from an EMBL/GenBank/DDBJ whole genome shotgun (WGS) entry which is preliminary data.</text>
</comment>
<feature type="repeat" description="PPR" evidence="2">
    <location>
        <begin position="312"/>
        <end position="346"/>
    </location>
</feature>
<dbReference type="EMBL" id="CAXAMN010021918">
    <property type="protein sequence ID" value="CAK9064546.1"/>
    <property type="molecule type" value="Genomic_DNA"/>
</dbReference>
<dbReference type="PROSITE" id="PS51375">
    <property type="entry name" value="PPR"/>
    <property type="match status" value="7"/>
</dbReference>
<evidence type="ECO:0000313" key="5">
    <source>
        <dbReference type="Proteomes" id="UP001642484"/>
    </source>
</evidence>
<accession>A0ABP0NLP8</accession>
<evidence type="ECO:0000256" key="2">
    <source>
        <dbReference type="PROSITE-ProRule" id="PRU00708"/>
    </source>
</evidence>
<feature type="repeat" description="PPR" evidence="2">
    <location>
        <begin position="635"/>
        <end position="669"/>
    </location>
</feature>
<evidence type="ECO:0008006" key="6">
    <source>
        <dbReference type="Google" id="ProtNLM"/>
    </source>
</evidence>
<dbReference type="Pfam" id="PF13041">
    <property type="entry name" value="PPR_2"/>
    <property type="match status" value="3"/>
</dbReference>